<dbReference type="PANTHER" id="PTHR31625">
    <property type="match status" value="1"/>
</dbReference>
<proteinExistence type="predicted"/>
<dbReference type="InterPro" id="IPR051504">
    <property type="entry name" value="Plant_metabolite_acyltrans"/>
</dbReference>
<dbReference type="AlphaFoldDB" id="A0A0B2REQ0"/>
<dbReference type="Proteomes" id="UP000053555">
    <property type="component" value="Unassembled WGS sequence"/>
</dbReference>
<dbReference type="GO" id="GO:0016747">
    <property type="term" value="F:acyltransferase activity, transferring groups other than amino-acyl groups"/>
    <property type="evidence" value="ECO:0007669"/>
    <property type="project" value="UniProtKB-ARBA"/>
</dbReference>
<name>A0A0B2REQ0_GLYSO</name>
<gene>
    <name evidence="3" type="ORF">glysoja_037838</name>
</gene>
<dbReference type="EMBL" id="KN651835">
    <property type="protein sequence ID" value="KHN30327.1"/>
    <property type="molecule type" value="Genomic_DNA"/>
</dbReference>
<dbReference type="Pfam" id="PF02458">
    <property type="entry name" value="Transferase"/>
    <property type="match status" value="1"/>
</dbReference>
<dbReference type="Gene3D" id="3.30.559.10">
    <property type="entry name" value="Chloramphenicol acetyltransferase-like domain"/>
    <property type="match status" value="2"/>
</dbReference>
<organism evidence="3">
    <name type="scientific">Glycine soja</name>
    <name type="common">Wild soybean</name>
    <dbReference type="NCBI Taxonomy" id="3848"/>
    <lineage>
        <taxon>Eukaryota</taxon>
        <taxon>Viridiplantae</taxon>
        <taxon>Streptophyta</taxon>
        <taxon>Embryophyta</taxon>
        <taxon>Tracheophyta</taxon>
        <taxon>Spermatophyta</taxon>
        <taxon>Magnoliopsida</taxon>
        <taxon>eudicotyledons</taxon>
        <taxon>Gunneridae</taxon>
        <taxon>Pentapetalae</taxon>
        <taxon>rosids</taxon>
        <taxon>fabids</taxon>
        <taxon>Fabales</taxon>
        <taxon>Fabaceae</taxon>
        <taxon>Papilionoideae</taxon>
        <taxon>50 kb inversion clade</taxon>
        <taxon>NPAAA clade</taxon>
        <taxon>indigoferoid/millettioid clade</taxon>
        <taxon>Phaseoleae</taxon>
        <taxon>Glycine</taxon>
        <taxon>Glycine subgen. Soja</taxon>
    </lineage>
</organism>
<evidence type="ECO:0000313" key="3">
    <source>
        <dbReference type="EMBL" id="KHN30327.1"/>
    </source>
</evidence>
<keyword evidence="1 3" id="KW-0808">Transferase</keyword>
<dbReference type="InterPro" id="IPR023213">
    <property type="entry name" value="CAT-like_dom_sf"/>
</dbReference>
<evidence type="ECO:0000256" key="2">
    <source>
        <dbReference type="ARBA" id="ARBA00023315"/>
    </source>
</evidence>
<sequence>MEPSCPIYDAPCDSDMVRHRIILSCDQVEQLKKWVGIKCESIGLEALHLSTFVVTCSLIWVCKVKSKDLDSTDVTDPKDDDCYCLNFLADCRNRSELSVPSTVLLEGKLEVWGDPLKGFEWIVSGHRRRELGRRSQNVMIIAGSPKLNAYETDFGWGRPNMSEILHADDAGAMWLSDSREQERGGIEVGLALSAFQMKKFNAILEEQLIDMDVVVPHELSILNDRNTRGRYIRLSSNVVQSQLDKPINLIDACHIGIGIIFFLTSSTTCWLTYHGSCLPSFFYQCAHHLFLYCFFVLLENS</sequence>
<accession>A0A0B2REQ0</accession>
<keyword evidence="2 3" id="KW-0012">Acyltransferase</keyword>
<protein>
    <submittedName>
        <fullName evidence="3">Anthocyanin 5-aromatic acyltransferase</fullName>
    </submittedName>
</protein>
<evidence type="ECO:0000256" key="1">
    <source>
        <dbReference type="ARBA" id="ARBA00022679"/>
    </source>
</evidence>
<reference evidence="3" key="1">
    <citation type="submission" date="2014-07" db="EMBL/GenBank/DDBJ databases">
        <title>Identification of a novel salt tolerance gene in wild soybean by whole-genome sequencing.</title>
        <authorList>
            <person name="Lam H.-M."/>
            <person name="Qi X."/>
            <person name="Li M.-W."/>
            <person name="Liu X."/>
            <person name="Xie M."/>
            <person name="Ni M."/>
            <person name="Xu X."/>
        </authorList>
    </citation>
    <scope>NUCLEOTIDE SEQUENCE [LARGE SCALE GENOMIC DNA]</scope>
    <source>
        <tissue evidence="3">Root</tissue>
    </source>
</reference>